<protein>
    <recommendedName>
        <fullName evidence="3">Rieske domain-containing protein</fullName>
    </recommendedName>
</protein>
<name>A0A2T8I030_9POAL</name>
<sequence>MDPLSLLLLPRASRPFGTTAVSLRSAGLGGARVVHPRRRRHGAGRRLSTVSVAALGAPRAEQAPVPAEKQFDWLDQWYPLAPVGELDPRAPHGSASASSPGTTAAPARGACSTTPARTASRRSPRAASTARAASSACTTAGASTAPAPASSSPRPPPSAPRRTGTAGRARRRTPAWSRTKSCGSTRGRRPSTRTCCGSEEEAPAVLRRDRRPVVAHRVRHKGFPLRVRHHDREPHRPCSCPIRAQGDATYFPQRARSRKS</sequence>
<gene>
    <name evidence="2" type="ORF">PAHAL_9G044200</name>
</gene>
<feature type="compositionally biased region" description="Low complexity" evidence="1">
    <location>
        <begin position="125"/>
        <end position="152"/>
    </location>
</feature>
<dbReference type="Proteomes" id="UP000243499">
    <property type="component" value="Chromosome 9"/>
</dbReference>
<dbReference type="Gramene" id="PVH31045">
    <property type="protein sequence ID" value="PVH31045"/>
    <property type="gene ID" value="PAHAL_9G044200"/>
</dbReference>
<organism evidence="2">
    <name type="scientific">Panicum hallii</name>
    <dbReference type="NCBI Taxonomy" id="206008"/>
    <lineage>
        <taxon>Eukaryota</taxon>
        <taxon>Viridiplantae</taxon>
        <taxon>Streptophyta</taxon>
        <taxon>Embryophyta</taxon>
        <taxon>Tracheophyta</taxon>
        <taxon>Spermatophyta</taxon>
        <taxon>Magnoliopsida</taxon>
        <taxon>Liliopsida</taxon>
        <taxon>Poales</taxon>
        <taxon>Poaceae</taxon>
        <taxon>PACMAD clade</taxon>
        <taxon>Panicoideae</taxon>
        <taxon>Panicodae</taxon>
        <taxon>Paniceae</taxon>
        <taxon>Panicinae</taxon>
        <taxon>Panicum</taxon>
        <taxon>Panicum sect. Panicum</taxon>
    </lineage>
</organism>
<dbReference type="AlphaFoldDB" id="A0A2T8I030"/>
<accession>A0A2T8I030</accession>
<feature type="compositionally biased region" description="Low complexity" evidence="1">
    <location>
        <begin position="91"/>
        <end position="118"/>
    </location>
</feature>
<evidence type="ECO:0008006" key="3">
    <source>
        <dbReference type="Google" id="ProtNLM"/>
    </source>
</evidence>
<dbReference type="EMBL" id="CM008054">
    <property type="protein sequence ID" value="PVH31045.1"/>
    <property type="molecule type" value="Genomic_DNA"/>
</dbReference>
<evidence type="ECO:0000256" key="1">
    <source>
        <dbReference type="SAM" id="MobiDB-lite"/>
    </source>
</evidence>
<reference evidence="2" key="1">
    <citation type="submission" date="2018-04" db="EMBL/GenBank/DDBJ databases">
        <title>WGS assembly of Panicum hallii.</title>
        <authorList>
            <person name="Lovell J."/>
            <person name="Jenkins J."/>
            <person name="Lowry D."/>
            <person name="Mamidi S."/>
            <person name="Sreedasyam A."/>
            <person name="Weng X."/>
            <person name="Barry K."/>
            <person name="Bonette J."/>
            <person name="Campitelli B."/>
            <person name="Daum C."/>
            <person name="Gordon S."/>
            <person name="Gould B."/>
            <person name="Lipzen A."/>
            <person name="Macqueen A."/>
            <person name="Palacio-Mejia J."/>
            <person name="Plott C."/>
            <person name="Shakirov E."/>
            <person name="Shu S."/>
            <person name="Yoshinaga Y."/>
            <person name="Zane M."/>
            <person name="Rokhsar D."/>
            <person name="Grimwood J."/>
            <person name="Schmutz J."/>
            <person name="Juenger T."/>
        </authorList>
    </citation>
    <scope>NUCLEOTIDE SEQUENCE [LARGE SCALE GENOMIC DNA]</scope>
    <source>
        <strain evidence="2">FIL2</strain>
    </source>
</reference>
<feature type="region of interest" description="Disordered" evidence="1">
    <location>
        <begin position="85"/>
        <end position="207"/>
    </location>
</feature>
<proteinExistence type="predicted"/>
<evidence type="ECO:0000313" key="2">
    <source>
        <dbReference type="EMBL" id="PVH31045.1"/>
    </source>
</evidence>